<gene>
    <name evidence="5" type="ORF">THRCLA_23280</name>
</gene>
<organism evidence="5 6">
    <name type="scientific">Thraustotheca clavata</name>
    <dbReference type="NCBI Taxonomy" id="74557"/>
    <lineage>
        <taxon>Eukaryota</taxon>
        <taxon>Sar</taxon>
        <taxon>Stramenopiles</taxon>
        <taxon>Oomycota</taxon>
        <taxon>Saprolegniomycetes</taxon>
        <taxon>Saprolegniales</taxon>
        <taxon>Achlyaceae</taxon>
        <taxon>Thraustotheca</taxon>
    </lineage>
</organism>
<dbReference type="EMBL" id="JNBS01004873">
    <property type="protein sequence ID" value="OQR81899.1"/>
    <property type="molecule type" value="Genomic_DNA"/>
</dbReference>
<comment type="caution">
    <text evidence="5">The sequence shown here is derived from an EMBL/GenBank/DDBJ whole genome shotgun (WGS) entry which is preliminary data.</text>
</comment>
<dbReference type="STRING" id="74557.A0A1V9Y872"/>
<sequence length="395" mass="44232">MRVWLLGVLCGVQASLPLRGWSGWTTYANSSLDCTPSKHCISETLYNSVANALINESYKWYHWIDIDDGWVSKERDSSGRLQADALRFPHGLDNLVSSVQNKGFNLGVGIELGATTCMGLPGSAGHLELDVQTIVAANVSRLLVYACSIPSATSSFYFQVSTLWSIAQKYSPPLHLHCIFDKFDFNQSLVTPFCDVLQTYRVIKDDWADVKDRIKMLLATPRNYTSLYPGGLVVGGYGLTLGQSRIQLGAWLLLHSSLIISLDLESISNAGRLLLQLPFVKLLGSHYSTPVSDPKMIASYDNGIQVWRRPFTEFVLLYIMRFEVHDPQYPIEMTFELSDMVGRTCDEAVLIDVLCDCKPKVIQYRFNLTIAPLDASLIMLDCGTQLLHYSEHELQ</sequence>
<dbReference type="Proteomes" id="UP000243217">
    <property type="component" value="Unassembled WGS sequence"/>
</dbReference>
<dbReference type="AlphaFoldDB" id="A0A1V9Y872"/>
<keyword evidence="4" id="KW-1015">Disulfide bond</keyword>
<proteinExistence type="inferred from homology"/>
<dbReference type="GO" id="GO:0016139">
    <property type="term" value="P:glycoside catabolic process"/>
    <property type="evidence" value="ECO:0007669"/>
    <property type="project" value="TreeGrafter"/>
</dbReference>
<dbReference type="Pfam" id="PF16499">
    <property type="entry name" value="Melibiase_2"/>
    <property type="match status" value="1"/>
</dbReference>
<comment type="catalytic activity">
    <reaction evidence="4">
        <text>Hydrolysis of terminal, non-reducing alpha-D-galactose residues in alpha-D-galactosides, including galactose oligosaccharides, galactomannans and galactolipids.</text>
        <dbReference type="EC" id="3.2.1.22"/>
    </reaction>
</comment>
<reference evidence="5 6" key="1">
    <citation type="journal article" date="2014" name="Genome Biol. Evol.">
        <title>The secreted proteins of Achlya hypogyna and Thraustotheca clavata identify the ancestral oomycete secretome and reveal gene acquisitions by horizontal gene transfer.</title>
        <authorList>
            <person name="Misner I."/>
            <person name="Blouin N."/>
            <person name="Leonard G."/>
            <person name="Richards T.A."/>
            <person name="Lane C.E."/>
        </authorList>
    </citation>
    <scope>NUCLEOTIDE SEQUENCE [LARGE SCALE GENOMIC DNA]</scope>
    <source>
        <strain evidence="5 6">ATCC 34112</strain>
    </source>
</reference>
<dbReference type="Gene3D" id="3.20.20.70">
    <property type="entry name" value="Aldolase class I"/>
    <property type="match status" value="1"/>
</dbReference>
<dbReference type="PRINTS" id="PR00740">
    <property type="entry name" value="GLHYDRLASE27"/>
</dbReference>
<comment type="similarity">
    <text evidence="1 4">Belongs to the glycosyl hydrolase 27 family.</text>
</comment>
<protein>
    <recommendedName>
        <fullName evidence="4">Alpha-galactosidase</fullName>
        <ecNumber evidence="4">3.2.1.22</ecNumber>
    </recommendedName>
    <alternativeName>
        <fullName evidence="4">Melibiase</fullName>
    </alternativeName>
</protein>
<dbReference type="PANTHER" id="PTHR11452">
    <property type="entry name" value="ALPHA-GALACTOSIDASE/ALPHA-N-ACETYLGALACTOSAMINIDASE"/>
    <property type="match status" value="1"/>
</dbReference>
<dbReference type="EC" id="3.2.1.22" evidence="4"/>
<evidence type="ECO:0000256" key="4">
    <source>
        <dbReference type="RuleBase" id="RU361168"/>
    </source>
</evidence>
<dbReference type="SUPFAM" id="SSF51445">
    <property type="entry name" value="(Trans)glycosidases"/>
    <property type="match status" value="1"/>
</dbReference>
<keyword evidence="6" id="KW-1185">Reference proteome</keyword>
<evidence type="ECO:0000313" key="5">
    <source>
        <dbReference type="EMBL" id="OQR81899.1"/>
    </source>
</evidence>
<dbReference type="InterPro" id="IPR013785">
    <property type="entry name" value="Aldolase_TIM"/>
</dbReference>
<accession>A0A1V9Y872</accession>
<evidence type="ECO:0000256" key="3">
    <source>
        <dbReference type="ARBA" id="ARBA00023295"/>
    </source>
</evidence>
<keyword evidence="3 4" id="KW-0326">Glycosidase</keyword>
<dbReference type="InterPro" id="IPR017853">
    <property type="entry name" value="GH"/>
</dbReference>
<dbReference type="OrthoDB" id="5795902at2759"/>
<keyword evidence="2 4" id="KW-0378">Hydrolase</keyword>
<evidence type="ECO:0000256" key="2">
    <source>
        <dbReference type="ARBA" id="ARBA00022801"/>
    </source>
</evidence>
<dbReference type="GO" id="GO:0004557">
    <property type="term" value="F:alpha-galactosidase activity"/>
    <property type="evidence" value="ECO:0007669"/>
    <property type="project" value="UniProtKB-EC"/>
</dbReference>
<dbReference type="GO" id="GO:0009311">
    <property type="term" value="P:oligosaccharide metabolic process"/>
    <property type="evidence" value="ECO:0007669"/>
    <property type="project" value="TreeGrafter"/>
</dbReference>
<name>A0A1V9Y872_9STRA</name>
<dbReference type="GO" id="GO:0005737">
    <property type="term" value="C:cytoplasm"/>
    <property type="evidence" value="ECO:0007669"/>
    <property type="project" value="TreeGrafter"/>
</dbReference>
<evidence type="ECO:0000313" key="6">
    <source>
        <dbReference type="Proteomes" id="UP000243217"/>
    </source>
</evidence>
<evidence type="ECO:0000256" key="1">
    <source>
        <dbReference type="ARBA" id="ARBA00009743"/>
    </source>
</evidence>
<dbReference type="PANTHER" id="PTHR11452:SF83">
    <property type="entry name" value="ALPHA-GALACTOSIDASE"/>
    <property type="match status" value="1"/>
</dbReference>
<dbReference type="InterPro" id="IPR002241">
    <property type="entry name" value="Glyco_hydro_27"/>
</dbReference>